<dbReference type="Proteomes" id="UP000234239">
    <property type="component" value="Unassembled WGS sequence"/>
</dbReference>
<feature type="compositionally biased region" description="Polar residues" evidence="1">
    <location>
        <begin position="71"/>
        <end position="96"/>
    </location>
</feature>
<comment type="caution">
    <text evidence="3">The sequence shown here is derived from an EMBL/GenBank/DDBJ whole genome shotgun (WGS) entry which is preliminary data.</text>
</comment>
<evidence type="ECO:0000313" key="4">
    <source>
        <dbReference type="Proteomes" id="UP000234239"/>
    </source>
</evidence>
<reference evidence="3 4" key="1">
    <citation type="submission" date="2017-12" db="EMBL/GenBank/DDBJ databases">
        <title>Phylogenetic diversity of female urinary microbiome.</title>
        <authorList>
            <person name="Thomas-White K."/>
            <person name="Wolfe A.J."/>
        </authorList>
    </citation>
    <scope>NUCLEOTIDE SEQUENCE [LARGE SCALE GENOMIC DNA]</scope>
    <source>
        <strain evidence="3 4">UMB0139</strain>
    </source>
</reference>
<dbReference type="AlphaFoldDB" id="A0A2I1MPX0"/>
<feature type="chain" id="PRO_5039581781" evidence="2">
    <location>
        <begin position="22"/>
        <end position="96"/>
    </location>
</feature>
<keyword evidence="2" id="KW-0732">Signal</keyword>
<evidence type="ECO:0000256" key="1">
    <source>
        <dbReference type="SAM" id="MobiDB-lite"/>
    </source>
</evidence>
<evidence type="ECO:0000313" key="3">
    <source>
        <dbReference type="EMBL" id="PKZ22185.1"/>
    </source>
</evidence>
<dbReference type="RefSeq" id="WP_101603565.1">
    <property type="nucleotide sequence ID" value="NZ_CAJHKM010000001.1"/>
</dbReference>
<feature type="compositionally biased region" description="Low complexity" evidence="1">
    <location>
        <begin position="58"/>
        <end position="70"/>
    </location>
</feature>
<name>A0A2I1MPX0_9LACT</name>
<dbReference type="PROSITE" id="PS51257">
    <property type="entry name" value="PROKAR_LIPOPROTEIN"/>
    <property type="match status" value="1"/>
</dbReference>
<evidence type="ECO:0000256" key="2">
    <source>
        <dbReference type="SAM" id="SignalP"/>
    </source>
</evidence>
<accession>A0A2I1MPX0</accession>
<feature type="region of interest" description="Disordered" evidence="1">
    <location>
        <begin position="24"/>
        <end position="96"/>
    </location>
</feature>
<protein>
    <submittedName>
        <fullName evidence="3">Uncharacterized protein</fullName>
    </submittedName>
</protein>
<proteinExistence type="predicted"/>
<gene>
    <name evidence="3" type="ORF">CYJ28_03465</name>
</gene>
<feature type="signal peptide" evidence="2">
    <location>
        <begin position="1"/>
        <end position="21"/>
    </location>
</feature>
<dbReference type="EMBL" id="PKGY01000002">
    <property type="protein sequence ID" value="PKZ22185.1"/>
    <property type="molecule type" value="Genomic_DNA"/>
</dbReference>
<organism evidence="3 4">
    <name type="scientific">Aerococcus sanguinicola</name>
    <dbReference type="NCBI Taxonomy" id="119206"/>
    <lineage>
        <taxon>Bacteria</taxon>
        <taxon>Bacillati</taxon>
        <taxon>Bacillota</taxon>
        <taxon>Bacilli</taxon>
        <taxon>Lactobacillales</taxon>
        <taxon>Aerococcaceae</taxon>
        <taxon>Aerococcus</taxon>
    </lineage>
</organism>
<sequence length="96" mass="10185">MKNRLKLGLCLLSLVSLVACNKVSREEEAEEPAASQESQEVKSGQTQPIVEDNADGASSSKPDSEASSNSQPEAANQEGTSQEVPIDSQKPTINNQ</sequence>